<keyword evidence="2 6" id="KW-0698">rRNA processing</keyword>
<dbReference type="Pfam" id="PF01795">
    <property type="entry name" value="Methyltransf_5"/>
    <property type="match status" value="1"/>
</dbReference>
<feature type="region of interest" description="Disordered" evidence="7">
    <location>
        <begin position="1"/>
        <end position="24"/>
    </location>
</feature>
<feature type="compositionally biased region" description="Low complexity" evidence="7">
    <location>
        <begin position="346"/>
        <end position="358"/>
    </location>
</feature>
<evidence type="ECO:0000313" key="8">
    <source>
        <dbReference type="EMBL" id="MCZ0857865.1"/>
    </source>
</evidence>
<feature type="binding site" evidence="6">
    <location>
        <position position="141"/>
    </location>
    <ligand>
        <name>S-adenosyl-L-methionine</name>
        <dbReference type="ChEBI" id="CHEBI:59789"/>
    </ligand>
</feature>
<feature type="compositionally biased region" description="Low complexity" evidence="7">
    <location>
        <begin position="13"/>
        <end position="24"/>
    </location>
</feature>
<keyword evidence="3 6" id="KW-0489">Methyltransferase</keyword>
<dbReference type="Gene3D" id="3.40.50.150">
    <property type="entry name" value="Vaccinia Virus protein VP39"/>
    <property type="match status" value="1"/>
</dbReference>
<evidence type="ECO:0000256" key="1">
    <source>
        <dbReference type="ARBA" id="ARBA00010396"/>
    </source>
</evidence>
<feature type="binding site" evidence="6">
    <location>
        <begin position="68"/>
        <end position="70"/>
    </location>
    <ligand>
        <name>S-adenosyl-L-methionine</name>
        <dbReference type="ChEBI" id="CHEBI:59789"/>
    </ligand>
</feature>
<evidence type="ECO:0000256" key="4">
    <source>
        <dbReference type="ARBA" id="ARBA00022679"/>
    </source>
</evidence>
<comment type="function">
    <text evidence="6">Specifically methylates the N4 position of cytidine in position 1402 (C1402) of 16S rRNA.</text>
</comment>
<comment type="catalytic activity">
    <reaction evidence="6">
        <text>cytidine(1402) in 16S rRNA + S-adenosyl-L-methionine = N(4)-methylcytidine(1402) in 16S rRNA + S-adenosyl-L-homocysteine + H(+)</text>
        <dbReference type="Rhea" id="RHEA:42928"/>
        <dbReference type="Rhea" id="RHEA-COMP:10286"/>
        <dbReference type="Rhea" id="RHEA-COMP:10287"/>
        <dbReference type="ChEBI" id="CHEBI:15378"/>
        <dbReference type="ChEBI" id="CHEBI:57856"/>
        <dbReference type="ChEBI" id="CHEBI:59789"/>
        <dbReference type="ChEBI" id="CHEBI:74506"/>
        <dbReference type="ChEBI" id="CHEBI:82748"/>
        <dbReference type="EC" id="2.1.1.199"/>
    </reaction>
</comment>
<evidence type="ECO:0000256" key="7">
    <source>
        <dbReference type="SAM" id="MobiDB-lite"/>
    </source>
</evidence>
<gene>
    <name evidence="6 8" type="primary">rsmH</name>
    <name evidence="8" type="ORF">OHJ16_07380</name>
</gene>
<comment type="caution">
    <text evidence="8">The sequence shown here is derived from an EMBL/GenBank/DDBJ whole genome shotgun (WGS) entry which is preliminary data.</text>
</comment>
<proteinExistence type="inferred from homology"/>
<feature type="region of interest" description="Disordered" evidence="7">
    <location>
        <begin position="328"/>
        <end position="381"/>
    </location>
</feature>
<dbReference type="SUPFAM" id="SSF53335">
    <property type="entry name" value="S-adenosyl-L-methionine-dependent methyltransferases"/>
    <property type="match status" value="1"/>
</dbReference>
<feature type="binding site" evidence="6">
    <location>
        <position position="114"/>
    </location>
    <ligand>
        <name>S-adenosyl-L-methionine</name>
        <dbReference type="ChEBI" id="CHEBI:59789"/>
    </ligand>
</feature>
<dbReference type="InterPro" id="IPR002903">
    <property type="entry name" value="RsmH"/>
</dbReference>
<dbReference type="EMBL" id="JAPTMY010000013">
    <property type="protein sequence ID" value="MCZ0857865.1"/>
    <property type="molecule type" value="Genomic_DNA"/>
</dbReference>
<name>A0ABT4I9J0_9ACTO</name>
<dbReference type="Gene3D" id="1.10.150.170">
    <property type="entry name" value="Putative methyltransferase TM0872, insert domain"/>
    <property type="match status" value="1"/>
</dbReference>
<protein>
    <recommendedName>
        <fullName evidence="6">Ribosomal RNA small subunit methyltransferase H</fullName>
        <ecNumber evidence="6">2.1.1.199</ecNumber>
    </recommendedName>
    <alternativeName>
        <fullName evidence="6">16S rRNA m(4)C1402 methyltransferase</fullName>
    </alternativeName>
    <alternativeName>
        <fullName evidence="6">rRNA (cytosine-N(4)-)-methyltransferase RsmH</fullName>
    </alternativeName>
</protein>
<evidence type="ECO:0000313" key="9">
    <source>
        <dbReference type="Proteomes" id="UP001072034"/>
    </source>
</evidence>
<dbReference type="InterPro" id="IPR029063">
    <property type="entry name" value="SAM-dependent_MTases_sf"/>
</dbReference>
<keyword evidence="4 6" id="KW-0808">Transferase</keyword>
<sequence>MNEIGAVVDSGSAGRPGAAPAARPGAGRAAELHAPVLLDRCLDLLAPALTGAEAPERPVLIDCTLGMGGHAEAALERFGTLAVVGIDRDPEAIALACSRLDRFGERFRAVRTTYDRVDVVAREAAGAAGRWDGVVDAVLMDLGASSLQLDRAERGFSYARSAPLDMRMDQSGGPTAQDLLDTAGERELARILRAYGEERFASRIAAGIVRRREAGDPVRSTDALADLVRACVPAAARRTGGHPAKRTFQALRVAVNDELELLERAVPRALNSVRVGGRVVVESYQSLEDRIVKRALTAGASPSAPPGLPVVPRDALPYLEPATRGAVRADDDELAANPRSASVRLRAATRIRPAAEAPAPEPAPRPRPHPARTPAQGRRGR</sequence>
<dbReference type="EC" id="2.1.1.199" evidence="6"/>
<keyword evidence="6" id="KW-0963">Cytoplasm</keyword>
<keyword evidence="5 6" id="KW-0949">S-adenosyl-L-methionine</keyword>
<evidence type="ECO:0000256" key="6">
    <source>
        <dbReference type="HAMAP-Rule" id="MF_01007"/>
    </source>
</evidence>
<dbReference type="PANTHER" id="PTHR11265:SF0">
    <property type="entry name" value="12S RRNA N4-METHYLCYTIDINE METHYLTRANSFERASE"/>
    <property type="match status" value="1"/>
</dbReference>
<evidence type="ECO:0000256" key="5">
    <source>
        <dbReference type="ARBA" id="ARBA00022691"/>
    </source>
</evidence>
<evidence type="ECO:0000256" key="3">
    <source>
        <dbReference type="ARBA" id="ARBA00022603"/>
    </source>
</evidence>
<accession>A0ABT4I9J0</accession>
<dbReference type="SUPFAM" id="SSF81799">
    <property type="entry name" value="Putative methyltransferase TM0872, insert domain"/>
    <property type="match status" value="1"/>
</dbReference>
<evidence type="ECO:0000256" key="2">
    <source>
        <dbReference type="ARBA" id="ARBA00022552"/>
    </source>
</evidence>
<dbReference type="NCBIfam" id="TIGR00006">
    <property type="entry name" value="16S rRNA (cytosine(1402)-N(4))-methyltransferase RsmH"/>
    <property type="match status" value="1"/>
</dbReference>
<keyword evidence="9" id="KW-1185">Reference proteome</keyword>
<dbReference type="GO" id="GO:0032259">
    <property type="term" value="P:methylation"/>
    <property type="evidence" value="ECO:0007669"/>
    <property type="project" value="UniProtKB-KW"/>
</dbReference>
<reference evidence="8" key="1">
    <citation type="submission" date="2022-10" db="EMBL/GenBank/DDBJ databases">
        <title>Genome sequence of Actinomyces israelii ATCC 10048.</title>
        <authorList>
            <person name="Watt R.M."/>
            <person name="Tong W.M."/>
        </authorList>
    </citation>
    <scope>NUCLEOTIDE SEQUENCE</scope>
    <source>
        <strain evidence="8">ATCC 10048</strain>
    </source>
</reference>
<dbReference type="HAMAP" id="MF_01007">
    <property type="entry name" value="16SrRNA_methyltr_H"/>
    <property type="match status" value="1"/>
</dbReference>
<feature type="binding site" evidence="6">
    <location>
        <position position="87"/>
    </location>
    <ligand>
        <name>S-adenosyl-L-methionine</name>
        <dbReference type="ChEBI" id="CHEBI:59789"/>
    </ligand>
</feature>
<dbReference type="GO" id="GO:0008168">
    <property type="term" value="F:methyltransferase activity"/>
    <property type="evidence" value="ECO:0007669"/>
    <property type="project" value="UniProtKB-KW"/>
</dbReference>
<comment type="similarity">
    <text evidence="1 6">Belongs to the methyltransferase superfamily. RsmH family.</text>
</comment>
<comment type="subcellular location">
    <subcellularLocation>
        <location evidence="6">Cytoplasm</location>
    </subcellularLocation>
</comment>
<dbReference type="InterPro" id="IPR023397">
    <property type="entry name" value="SAM-dep_MeTrfase_MraW_recog"/>
</dbReference>
<organism evidence="8 9">
    <name type="scientific">Actinomyces israelii</name>
    <dbReference type="NCBI Taxonomy" id="1659"/>
    <lineage>
        <taxon>Bacteria</taxon>
        <taxon>Bacillati</taxon>
        <taxon>Actinomycetota</taxon>
        <taxon>Actinomycetes</taxon>
        <taxon>Actinomycetales</taxon>
        <taxon>Actinomycetaceae</taxon>
        <taxon>Actinomyces</taxon>
    </lineage>
</organism>
<dbReference type="Proteomes" id="UP001072034">
    <property type="component" value="Unassembled WGS sequence"/>
</dbReference>
<feature type="binding site" evidence="6">
    <location>
        <position position="148"/>
    </location>
    <ligand>
        <name>S-adenosyl-L-methionine</name>
        <dbReference type="ChEBI" id="CHEBI:59789"/>
    </ligand>
</feature>
<dbReference type="PANTHER" id="PTHR11265">
    <property type="entry name" value="S-ADENOSYL-METHYLTRANSFERASE MRAW"/>
    <property type="match status" value="1"/>
</dbReference>